<dbReference type="OrthoDB" id="1055148at2759"/>
<dbReference type="Gene3D" id="1.10.630.10">
    <property type="entry name" value="Cytochrome P450"/>
    <property type="match status" value="1"/>
</dbReference>
<dbReference type="Proteomes" id="UP000823388">
    <property type="component" value="Chromosome 8K"/>
</dbReference>
<dbReference type="InterPro" id="IPR036396">
    <property type="entry name" value="Cyt_P450_sf"/>
</dbReference>
<evidence type="ECO:0000256" key="1">
    <source>
        <dbReference type="ARBA" id="ARBA00022617"/>
    </source>
</evidence>
<dbReference type="InterPro" id="IPR050651">
    <property type="entry name" value="Plant_Cytochrome_P450_Monoox"/>
</dbReference>
<dbReference type="Pfam" id="PF00067">
    <property type="entry name" value="p450"/>
    <property type="match status" value="1"/>
</dbReference>
<dbReference type="InterPro" id="IPR002401">
    <property type="entry name" value="Cyt_P450_E_grp-I"/>
</dbReference>
<reference evidence="7" key="1">
    <citation type="submission" date="2020-05" db="EMBL/GenBank/DDBJ databases">
        <title>WGS assembly of Panicum virgatum.</title>
        <authorList>
            <person name="Lovell J.T."/>
            <person name="Jenkins J."/>
            <person name="Shu S."/>
            <person name="Juenger T.E."/>
            <person name="Schmutz J."/>
        </authorList>
    </citation>
    <scope>NUCLEOTIDE SEQUENCE</scope>
    <source>
        <strain evidence="7">AP13</strain>
    </source>
</reference>
<evidence type="ECO:0000313" key="7">
    <source>
        <dbReference type="EMBL" id="KAG2561188.1"/>
    </source>
</evidence>
<evidence type="ECO:0000256" key="2">
    <source>
        <dbReference type="ARBA" id="ARBA00022723"/>
    </source>
</evidence>
<dbReference type="InterPro" id="IPR001128">
    <property type="entry name" value="Cyt_P450"/>
</dbReference>
<dbReference type="SUPFAM" id="SSF48264">
    <property type="entry name" value="Cytochrome P450"/>
    <property type="match status" value="1"/>
</dbReference>
<dbReference type="GO" id="GO:0005506">
    <property type="term" value="F:iron ion binding"/>
    <property type="evidence" value="ECO:0007669"/>
    <property type="project" value="InterPro"/>
</dbReference>
<dbReference type="GO" id="GO:0004497">
    <property type="term" value="F:monooxygenase activity"/>
    <property type="evidence" value="ECO:0007669"/>
    <property type="project" value="UniProtKB-KW"/>
</dbReference>
<feature type="binding site" description="axial binding residue" evidence="5">
    <location>
        <position position="462"/>
    </location>
    <ligand>
        <name>heme</name>
        <dbReference type="ChEBI" id="CHEBI:30413"/>
    </ligand>
    <ligandPart>
        <name>Fe</name>
        <dbReference type="ChEBI" id="CHEBI:18248"/>
    </ligandPart>
</feature>
<comment type="caution">
    <text evidence="7">The sequence shown here is derived from an EMBL/GenBank/DDBJ whole genome shotgun (WGS) entry which is preliminary data.</text>
</comment>
<name>A0A8T0PJW8_PANVG</name>
<dbReference type="PROSITE" id="PS00086">
    <property type="entry name" value="CYTOCHROME_P450"/>
    <property type="match status" value="1"/>
</dbReference>
<dbReference type="GO" id="GO:0020037">
    <property type="term" value="F:heme binding"/>
    <property type="evidence" value="ECO:0007669"/>
    <property type="project" value="InterPro"/>
</dbReference>
<dbReference type="EMBL" id="CM029051">
    <property type="protein sequence ID" value="KAG2561188.1"/>
    <property type="molecule type" value="Genomic_DNA"/>
</dbReference>
<gene>
    <name evidence="7" type="ORF">PVAP13_8KG133500</name>
</gene>
<evidence type="ECO:0000256" key="3">
    <source>
        <dbReference type="ARBA" id="ARBA00023002"/>
    </source>
</evidence>
<keyword evidence="1 5" id="KW-0349">Heme</keyword>
<keyword evidence="8" id="KW-1185">Reference proteome</keyword>
<keyword evidence="4 5" id="KW-0408">Iron</keyword>
<dbReference type="InterPro" id="IPR017972">
    <property type="entry name" value="Cyt_P450_CS"/>
</dbReference>
<sequence length="529" mass="59390">MAMETLTTTVVVTLLFLLPLLALVVRQTRQRRRTTGHVPTPPEPTAIPVVGHLHLLLKKPLHRTLSDLAAGHGDLFCLRFGSSRVAVVSSAAVAQQCLRALDTTFANRPRLPSAKILSFDWSTMGHSNYGPHWRQVRRTTTSEILSAEQVQYFADVHVQQARAMARRLCRVAALRSGGRVLVDLKARVAEMLLNVLLDMICMRTTCSRGDEGEKTGEVSEKARVFMAMAEETIELTLTAWDFLPSLARWLDIDGVGRRLKRLQANRTRFLKMMVEEHREMEKKQGAQATRNTMVRALLELQKKDPEACTDKLIHSMCISALEAGTLSTEYTIEWAMTLLLNCPHVMKKARDEIDACVGKPKRLLEATDVPKLPYLRCIILETLRLYPVVPLLVPRESSADCTVNGFHIPKGTMLLVNTFVIHRDPRAWDDPETFLPERFEDGRNNNQAGKMAMSFGMGRRRCPAENLGMQLASLALGTMIQCFDWERVGTELVDMSEGSGLTLFKKNPLEAICQPRASMVDLLSFCDLI</sequence>
<keyword evidence="2 5" id="KW-0479">Metal-binding</keyword>
<dbReference type="PANTHER" id="PTHR47947">
    <property type="entry name" value="CYTOCHROME P450 82C3-RELATED"/>
    <property type="match status" value="1"/>
</dbReference>
<dbReference type="PRINTS" id="PR00385">
    <property type="entry name" value="P450"/>
</dbReference>
<evidence type="ECO:0000256" key="5">
    <source>
        <dbReference type="PIRSR" id="PIRSR602401-1"/>
    </source>
</evidence>
<dbReference type="AlphaFoldDB" id="A0A8T0PJW8"/>
<keyword evidence="3 6" id="KW-0560">Oxidoreductase</keyword>
<proteinExistence type="inferred from homology"/>
<accession>A0A8T0PJW8</accession>
<dbReference type="PANTHER" id="PTHR47947:SF9">
    <property type="entry name" value="CYTOCHROME P450 CYP81L6"/>
    <property type="match status" value="1"/>
</dbReference>
<evidence type="ECO:0000313" key="8">
    <source>
        <dbReference type="Proteomes" id="UP000823388"/>
    </source>
</evidence>
<keyword evidence="6" id="KW-0503">Monooxygenase</keyword>
<comment type="cofactor">
    <cofactor evidence="5">
        <name>heme</name>
        <dbReference type="ChEBI" id="CHEBI:30413"/>
    </cofactor>
</comment>
<organism evidence="7 8">
    <name type="scientific">Panicum virgatum</name>
    <name type="common">Blackwell switchgrass</name>
    <dbReference type="NCBI Taxonomy" id="38727"/>
    <lineage>
        <taxon>Eukaryota</taxon>
        <taxon>Viridiplantae</taxon>
        <taxon>Streptophyta</taxon>
        <taxon>Embryophyta</taxon>
        <taxon>Tracheophyta</taxon>
        <taxon>Spermatophyta</taxon>
        <taxon>Magnoliopsida</taxon>
        <taxon>Liliopsida</taxon>
        <taxon>Poales</taxon>
        <taxon>Poaceae</taxon>
        <taxon>PACMAD clade</taxon>
        <taxon>Panicoideae</taxon>
        <taxon>Panicodae</taxon>
        <taxon>Paniceae</taxon>
        <taxon>Panicinae</taxon>
        <taxon>Panicum</taxon>
        <taxon>Panicum sect. Hiantes</taxon>
    </lineage>
</organism>
<comment type="similarity">
    <text evidence="6">Belongs to the cytochrome P450 family.</text>
</comment>
<evidence type="ECO:0000256" key="6">
    <source>
        <dbReference type="RuleBase" id="RU000461"/>
    </source>
</evidence>
<dbReference type="PRINTS" id="PR00463">
    <property type="entry name" value="EP450I"/>
</dbReference>
<protein>
    <submittedName>
        <fullName evidence="7">Uncharacterized protein</fullName>
    </submittedName>
</protein>
<evidence type="ECO:0000256" key="4">
    <source>
        <dbReference type="ARBA" id="ARBA00023004"/>
    </source>
</evidence>
<dbReference type="FunFam" id="1.10.630.10:FF:000026">
    <property type="entry name" value="Cytochrome P450 82C4"/>
    <property type="match status" value="1"/>
</dbReference>
<dbReference type="GO" id="GO:0016705">
    <property type="term" value="F:oxidoreductase activity, acting on paired donors, with incorporation or reduction of molecular oxygen"/>
    <property type="evidence" value="ECO:0007669"/>
    <property type="project" value="InterPro"/>
</dbReference>